<protein>
    <submittedName>
        <fullName evidence="1">Uncharacterized protein</fullName>
    </submittedName>
</protein>
<reference evidence="1" key="1">
    <citation type="submission" date="2023-10" db="EMBL/GenBank/DDBJ databases">
        <authorList>
            <person name="Rodriguez Cubillos JULIANA M."/>
            <person name="De Vega J."/>
        </authorList>
    </citation>
    <scope>NUCLEOTIDE SEQUENCE</scope>
</reference>
<keyword evidence="2" id="KW-1185">Reference proteome</keyword>
<gene>
    <name evidence="1" type="ORF">MILVUS5_LOCUS30560</name>
</gene>
<evidence type="ECO:0000313" key="2">
    <source>
        <dbReference type="Proteomes" id="UP001177021"/>
    </source>
</evidence>
<accession>A0ACB0LAN9</accession>
<evidence type="ECO:0000313" key="1">
    <source>
        <dbReference type="EMBL" id="CAJ2665622.1"/>
    </source>
</evidence>
<sequence length="82" mass="9309">MGKIMAQSSTKVLFILLVTFAITIPCLEAGIAKYDDFLKAEAEEAHKIALETYIPIHEHHSPHGHHHPHVHSHLKNEKKEKN</sequence>
<dbReference type="EMBL" id="CASHSV030000513">
    <property type="protein sequence ID" value="CAJ2665622.1"/>
    <property type="molecule type" value="Genomic_DNA"/>
</dbReference>
<comment type="caution">
    <text evidence="1">The sequence shown here is derived from an EMBL/GenBank/DDBJ whole genome shotgun (WGS) entry which is preliminary data.</text>
</comment>
<dbReference type="Proteomes" id="UP001177021">
    <property type="component" value="Unassembled WGS sequence"/>
</dbReference>
<organism evidence="1 2">
    <name type="scientific">Trifolium pratense</name>
    <name type="common">Red clover</name>
    <dbReference type="NCBI Taxonomy" id="57577"/>
    <lineage>
        <taxon>Eukaryota</taxon>
        <taxon>Viridiplantae</taxon>
        <taxon>Streptophyta</taxon>
        <taxon>Embryophyta</taxon>
        <taxon>Tracheophyta</taxon>
        <taxon>Spermatophyta</taxon>
        <taxon>Magnoliopsida</taxon>
        <taxon>eudicotyledons</taxon>
        <taxon>Gunneridae</taxon>
        <taxon>Pentapetalae</taxon>
        <taxon>rosids</taxon>
        <taxon>fabids</taxon>
        <taxon>Fabales</taxon>
        <taxon>Fabaceae</taxon>
        <taxon>Papilionoideae</taxon>
        <taxon>50 kb inversion clade</taxon>
        <taxon>NPAAA clade</taxon>
        <taxon>Hologalegina</taxon>
        <taxon>IRL clade</taxon>
        <taxon>Trifolieae</taxon>
        <taxon>Trifolium</taxon>
    </lineage>
</organism>
<name>A0ACB0LAN9_TRIPR</name>
<proteinExistence type="predicted"/>